<reference evidence="4" key="1">
    <citation type="submission" date="2016-07" db="EMBL/GenBank/DDBJ databases">
        <title>Nontailed viruses are major unrecognized killers of bacteria in the ocean.</title>
        <authorList>
            <person name="Kauffman K."/>
            <person name="Hussain F."/>
            <person name="Yang J."/>
            <person name="Arevalo P."/>
            <person name="Brown J."/>
            <person name="Cutler M."/>
            <person name="Kelly L."/>
            <person name="Polz M.F."/>
        </authorList>
    </citation>
    <scope>NUCLEOTIDE SEQUENCE [LARGE SCALE GENOMIC DNA]</scope>
    <source>
        <strain evidence="4">10N.286.54.F3</strain>
    </source>
</reference>
<evidence type="ECO:0000313" key="1">
    <source>
        <dbReference type="EMBL" id="MDP2501099.1"/>
    </source>
</evidence>
<evidence type="ECO:0000313" key="2">
    <source>
        <dbReference type="EMBL" id="PMF17615.1"/>
    </source>
</evidence>
<dbReference type="AlphaFoldDB" id="A0A0P6ZA75"/>
<protein>
    <submittedName>
        <fullName evidence="1">Uncharacterized protein</fullName>
    </submittedName>
</protein>
<organism evidence="1 6">
    <name type="scientific">Vibrio splendidus</name>
    <dbReference type="NCBI Taxonomy" id="29497"/>
    <lineage>
        <taxon>Bacteria</taxon>
        <taxon>Pseudomonadati</taxon>
        <taxon>Pseudomonadota</taxon>
        <taxon>Gammaproteobacteria</taxon>
        <taxon>Vibrionales</taxon>
        <taxon>Vibrionaceae</taxon>
        <taxon>Vibrio</taxon>
    </lineage>
</organism>
<dbReference type="InterPro" id="IPR046689">
    <property type="entry name" value="DUF6559"/>
</dbReference>
<accession>A0A0P6ZA75</accession>
<dbReference type="RefSeq" id="WP_017092613.1">
    <property type="nucleotide sequence ID" value="NZ_CAWMQV010000075.1"/>
</dbReference>
<evidence type="ECO:0000313" key="6">
    <source>
        <dbReference type="Proteomes" id="UP001177935"/>
    </source>
</evidence>
<dbReference type="EMBL" id="MCSW01000220">
    <property type="protein sequence ID" value="PMF17615.1"/>
    <property type="molecule type" value="Genomic_DNA"/>
</dbReference>
<comment type="caution">
    <text evidence="1">The sequence shown here is derived from an EMBL/GenBank/DDBJ whole genome shotgun (WGS) entry which is preliminary data.</text>
</comment>
<reference evidence="1" key="5">
    <citation type="submission" date="2023-07" db="EMBL/GenBank/DDBJ databases">
        <title>Genome content predicts the carbon catabolic preferences of heterotrophic bacteria.</title>
        <authorList>
            <person name="Gralka M."/>
        </authorList>
    </citation>
    <scope>NUCLEOTIDE SEQUENCE</scope>
    <source>
        <strain evidence="1">6E02</strain>
    </source>
</reference>
<gene>
    <name evidence="2" type="ORF">BCV19_18315</name>
    <name evidence="3" type="ORF">CWO07_15335</name>
    <name evidence="1" type="ORF">Q8W42_10300</name>
</gene>
<dbReference type="GeneID" id="93965884"/>
<name>A0A0P6ZA75_VIBSP</name>
<dbReference type="Proteomes" id="UP001177935">
    <property type="component" value="Unassembled WGS sequence"/>
</dbReference>
<sequence>MFRYIQRRRIKKVIKLLSARLVKSYGSRDFFSIGQVETSSRELSKRQQQIALALFADPQDLDVELVPTIQLLRNDVSNDFFGGENYTARDVLNLLGGGGWKGGRMDDDMSHRMGMHSRY</sequence>
<dbReference type="Pfam" id="PF20196">
    <property type="entry name" value="DUF6559"/>
    <property type="match status" value="1"/>
</dbReference>
<dbReference type="EMBL" id="PIFK01000029">
    <property type="protein sequence ID" value="PTP32105.1"/>
    <property type="molecule type" value="Genomic_DNA"/>
</dbReference>
<reference evidence="3 5" key="3">
    <citation type="submission" date="2017-11" db="EMBL/GenBank/DDBJ databases">
        <title>Population delineation of vibrios coincides with oyster pathogenicity.</title>
        <authorList>
            <person name="Bruto M."/>
            <person name="Labreuche Y."/>
            <person name="James A."/>
            <person name="Piel D."/>
            <person name="Chenivesse S."/>
            <person name="Petton B."/>
            <person name="Polz M.F."/>
            <person name="Le Roux F."/>
        </authorList>
    </citation>
    <scope>NUCLEOTIDE SEQUENCE [LARGE SCALE GENOMIC DNA]</scope>
    <source>
        <strain evidence="3 5">FF_144</strain>
    </source>
</reference>
<proteinExistence type="predicted"/>
<reference evidence="2" key="4">
    <citation type="journal article" date="2018" name="Nature">
        <title>A major lineage of non-tailed dsDNA viruses as unrecognized killers of marine bacteria.</title>
        <authorList>
            <person name="Kauffman K.M."/>
            <person name="Hussain F.A."/>
            <person name="Yang J."/>
            <person name="Arevalo P."/>
            <person name="Brown J.M."/>
            <person name="Chang W.K."/>
            <person name="VanInsberghe D."/>
            <person name="Elsherbini J."/>
            <person name="Sharma R.S."/>
            <person name="Cutler M.B."/>
            <person name="Kelly L."/>
            <person name="Polz M.F."/>
        </authorList>
    </citation>
    <scope>NUCLEOTIDE SEQUENCE</scope>
    <source>
        <strain evidence="2">10N.286.54.F3</strain>
    </source>
</reference>
<dbReference type="Proteomes" id="UP000235405">
    <property type="component" value="Unassembled WGS sequence"/>
</dbReference>
<dbReference type="Proteomes" id="UP000244197">
    <property type="component" value="Unassembled WGS sequence"/>
</dbReference>
<reference evidence="2" key="2">
    <citation type="submission" date="2016-07" db="EMBL/GenBank/DDBJ databases">
        <authorList>
            <person name="Wan K."/>
            <person name="Booth B."/>
            <person name="Spirohn K."/>
            <person name="Hao T."/>
            <person name="Hu Y."/>
            <person name="Calderwood M."/>
            <person name="Hill D."/>
            <person name="Mohr S."/>
            <person name="Vidal M."/>
            <person name="Celniker S."/>
            <person name="Perrimon N."/>
        </authorList>
    </citation>
    <scope>NUCLEOTIDE SEQUENCE</scope>
    <source>
        <strain evidence="2">10N.286.54.F3</strain>
    </source>
</reference>
<dbReference type="EMBL" id="JAUYVL010000004">
    <property type="protein sequence ID" value="MDP2501099.1"/>
    <property type="molecule type" value="Genomic_DNA"/>
</dbReference>
<evidence type="ECO:0000313" key="4">
    <source>
        <dbReference type="Proteomes" id="UP000235405"/>
    </source>
</evidence>
<evidence type="ECO:0000313" key="5">
    <source>
        <dbReference type="Proteomes" id="UP000244197"/>
    </source>
</evidence>
<evidence type="ECO:0000313" key="3">
    <source>
        <dbReference type="EMBL" id="PTP32105.1"/>
    </source>
</evidence>